<keyword evidence="2" id="KW-1185">Reference proteome</keyword>
<organism evidence="2 3">
    <name type="scientific">Phascolarctos cinereus</name>
    <name type="common">Koala</name>
    <dbReference type="NCBI Taxonomy" id="38626"/>
    <lineage>
        <taxon>Eukaryota</taxon>
        <taxon>Metazoa</taxon>
        <taxon>Chordata</taxon>
        <taxon>Craniata</taxon>
        <taxon>Vertebrata</taxon>
        <taxon>Euteleostomi</taxon>
        <taxon>Mammalia</taxon>
        <taxon>Metatheria</taxon>
        <taxon>Diprotodontia</taxon>
        <taxon>Phascolarctidae</taxon>
        <taxon>Phascolarctos</taxon>
    </lineage>
</organism>
<evidence type="ECO:0000256" key="1">
    <source>
        <dbReference type="SAM" id="Phobius"/>
    </source>
</evidence>
<dbReference type="Proteomes" id="UP000515140">
    <property type="component" value="Unplaced"/>
</dbReference>
<proteinExistence type="predicted"/>
<name>A0A6P5IPR2_PHACI</name>
<reference evidence="3" key="1">
    <citation type="submission" date="2025-08" db="UniProtKB">
        <authorList>
            <consortium name="RefSeq"/>
        </authorList>
    </citation>
    <scope>IDENTIFICATION</scope>
    <source>
        <tissue evidence="3">Spleen</tissue>
    </source>
</reference>
<dbReference type="CTD" id="100289187"/>
<keyword evidence="1" id="KW-0812">Transmembrane</keyword>
<protein>
    <submittedName>
        <fullName evidence="3">Transmembrane protein 225-like isoform X1</fullName>
    </submittedName>
</protein>
<dbReference type="GeneID" id="110195569"/>
<dbReference type="PANTHER" id="PTHR36477:SF2">
    <property type="entry name" value="TRANSMEMBRANE PROTEIN 225B"/>
    <property type="match status" value="1"/>
</dbReference>
<evidence type="ECO:0000313" key="3">
    <source>
        <dbReference type="RefSeq" id="XP_020824057.1"/>
    </source>
</evidence>
<gene>
    <name evidence="3" type="primary">TMEM225B</name>
</gene>
<dbReference type="InParanoid" id="A0A6P5IPR2"/>
<dbReference type="PANTHER" id="PTHR36477">
    <property type="entry name" value="TRANSMEMBRANE PROTEIN 225"/>
    <property type="match status" value="1"/>
</dbReference>
<keyword evidence="1" id="KW-1133">Transmembrane helix</keyword>
<dbReference type="KEGG" id="pcw:110195569"/>
<feature type="transmembrane region" description="Helical" evidence="1">
    <location>
        <begin position="103"/>
        <end position="127"/>
    </location>
</feature>
<dbReference type="RefSeq" id="XP_020824057.1">
    <property type="nucleotide sequence ID" value="XM_020968398.1"/>
</dbReference>
<evidence type="ECO:0000313" key="2">
    <source>
        <dbReference type="Proteomes" id="UP000515140"/>
    </source>
</evidence>
<dbReference type="AlphaFoldDB" id="A0A6P5IPR2"/>
<feature type="transmembrane region" description="Helical" evidence="1">
    <location>
        <begin position="139"/>
        <end position="160"/>
    </location>
</feature>
<dbReference type="InterPro" id="IPR033542">
    <property type="entry name" value="TM225"/>
</dbReference>
<dbReference type="Gene3D" id="1.20.140.150">
    <property type="match status" value="1"/>
</dbReference>
<accession>A0A6P5IPR2</accession>
<keyword evidence="1" id="KW-0472">Membrane</keyword>
<sequence length="260" mass="30033">MKIVPHILKDEPSMKSSSWSLFPMYPIQIQYYVTKRNLLSLRLTAVILTTLSWLIMLVICIHPRWITLENSRKELWQNITLNFALWDNCVQCLNPNDLSVYLFLSRGIIFLNLVFTSLLILSMICSFRRIFSRVSRLDFVFSIANYVSGLALFLCIMLFGLQVLEIFIEEGWTFHFQWPFYLSGLGILSFIVAGTICLKSHKYTWNISYLSPKDLFAKSEKQKRCGSSWQQSTASVIPQERTTSSAVINQDISITSILNS</sequence>
<feature type="transmembrane region" description="Helical" evidence="1">
    <location>
        <begin position="45"/>
        <end position="66"/>
    </location>
</feature>
<feature type="transmembrane region" description="Helical" evidence="1">
    <location>
        <begin position="180"/>
        <end position="198"/>
    </location>
</feature>